<dbReference type="InterPro" id="IPR016181">
    <property type="entry name" value="Acyl_CoA_acyltransferase"/>
</dbReference>
<dbReference type="RefSeq" id="WP_068267046.1">
    <property type="nucleotide sequence ID" value="NZ_LWSK01000151.1"/>
</dbReference>
<dbReference type="Gene3D" id="3.40.630.30">
    <property type="match status" value="1"/>
</dbReference>
<keyword evidence="3" id="KW-1185">Reference proteome</keyword>
<dbReference type="InterPro" id="IPR000182">
    <property type="entry name" value="GNAT_dom"/>
</dbReference>
<dbReference type="SUPFAM" id="SSF55729">
    <property type="entry name" value="Acyl-CoA N-acyltransferases (Nat)"/>
    <property type="match status" value="1"/>
</dbReference>
<proteinExistence type="predicted"/>
<gene>
    <name evidence="2" type="ORF">LF1_03920</name>
</gene>
<dbReference type="GO" id="GO:0016747">
    <property type="term" value="F:acyltransferase activity, transferring groups other than amino-acyl groups"/>
    <property type="evidence" value="ECO:0007669"/>
    <property type="project" value="InterPro"/>
</dbReference>
<reference evidence="2 3" key="1">
    <citation type="submission" date="2019-08" db="EMBL/GenBank/DDBJ databases">
        <title>Deep-cultivation of Planctomycetes and their phenomic and genomic characterization uncovers novel biology.</title>
        <authorList>
            <person name="Wiegand S."/>
            <person name="Jogler M."/>
            <person name="Boedeker C."/>
            <person name="Pinto D."/>
            <person name="Vollmers J."/>
            <person name="Rivas-Marin E."/>
            <person name="Kohn T."/>
            <person name="Peeters S.H."/>
            <person name="Heuer A."/>
            <person name="Rast P."/>
            <person name="Oberbeckmann S."/>
            <person name="Bunk B."/>
            <person name="Jeske O."/>
            <person name="Meyerdierks A."/>
            <person name="Storesund J.E."/>
            <person name="Kallscheuer N."/>
            <person name="Luecker S."/>
            <person name="Lage O.M."/>
            <person name="Pohl T."/>
            <person name="Merkel B.J."/>
            <person name="Hornburger P."/>
            <person name="Mueller R.-W."/>
            <person name="Bruemmer F."/>
            <person name="Labrenz M."/>
            <person name="Spormann A.M."/>
            <person name="Op Den Camp H."/>
            <person name="Overmann J."/>
            <person name="Amann R."/>
            <person name="Jetten M.S.M."/>
            <person name="Mascher T."/>
            <person name="Medema M.H."/>
            <person name="Devos D.P."/>
            <person name="Kaster A.-K."/>
            <person name="Ovreas L."/>
            <person name="Rohde M."/>
            <person name="Galperin M.Y."/>
            <person name="Jogler C."/>
        </authorList>
    </citation>
    <scope>NUCLEOTIDE SEQUENCE [LARGE SCALE GENOMIC DNA]</scope>
    <source>
        <strain evidence="2 3">LF1</strain>
    </source>
</reference>
<feature type="domain" description="N-acetyltransferase" evidence="1">
    <location>
        <begin position="73"/>
        <end position="176"/>
    </location>
</feature>
<protein>
    <recommendedName>
        <fullName evidence="1">N-acetyltransferase domain-containing protein</fullName>
    </recommendedName>
</protein>
<dbReference type="Proteomes" id="UP000322699">
    <property type="component" value="Unassembled WGS sequence"/>
</dbReference>
<organism evidence="2 3">
    <name type="scientific">Rubripirellula obstinata</name>
    <dbReference type="NCBI Taxonomy" id="406547"/>
    <lineage>
        <taxon>Bacteria</taxon>
        <taxon>Pseudomonadati</taxon>
        <taxon>Planctomycetota</taxon>
        <taxon>Planctomycetia</taxon>
        <taxon>Pirellulales</taxon>
        <taxon>Pirellulaceae</taxon>
        <taxon>Rubripirellula</taxon>
    </lineage>
</organism>
<dbReference type="AlphaFoldDB" id="A0A5B1CCG2"/>
<accession>A0A5B1CCG2</accession>
<comment type="caution">
    <text evidence="2">The sequence shown here is derived from an EMBL/GenBank/DDBJ whole genome shotgun (WGS) entry which is preliminary data.</text>
</comment>
<evidence type="ECO:0000259" key="1">
    <source>
        <dbReference type="Pfam" id="PF00583"/>
    </source>
</evidence>
<evidence type="ECO:0000313" key="2">
    <source>
        <dbReference type="EMBL" id="KAA1257902.1"/>
    </source>
</evidence>
<dbReference type="Pfam" id="PF00583">
    <property type="entry name" value="Acetyltransf_1"/>
    <property type="match status" value="1"/>
</dbReference>
<dbReference type="EMBL" id="VRLW01000001">
    <property type="protein sequence ID" value="KAA1257902.1"/>
    <property type="molecule type" value="Genomic_DNA"/>
</dbReference>
<sequence>MLAQVKSRGLLYVIGIAINRVVPEFLFRARVFGVYRFASPDASSSQASYDDGIRFQWCKNEQEFKLAEELTFFRLPDSDQQNPFRACLAFDGGKAVGGVWIANGSFGETELGLKIQLQPSQRWLFAANVAKSHRQRGIYGRMLRYVLWSVGQDGVQTEILASINPTNKASMAAHRRMIAETLGKCIAARFLSLGFCISTGDLTTTKPIGIGSETLVEVRST</sequence>
<name>A0A5B1CCG2_9BACT</name>
<evidence type="ECO:0000313" key="3">
    <source>
        <dbReference type="Proteomes" id="UP000322699"/>
    </source>
</evidence>